<evidence type="ECO:0000256" key="13">
    <source>
        <dbReference type="ARBA" id="ARBA00023152"/>
    </source>
</evidence>
<dbReference type="EMBL" id="CP003184">
    <property type="protein sequence ID" value="AFK87483.1"/>
    <property type="molecule type" value="Genomic_DNA"/>
</dbReference>
<dbReference type="Pfam" id="PF00162">
    <property type="entry name" value="PGK"/>
    <property type="match status" value="1"/>
</dbReference>
<dbReference type="AlphaFoldDB" id="I3VY88"/>
<evidence type="ECO:0000256" key="17">
    <source>
        <dbReference type="RuleBase" id="RU000532"/>
    </source>
</evidence>
<dbReference type="CDD" id="cd00318">
    <property type="entry name" value="Phosphoglycerate_kinase"/>
    <property type="match status" value="1"/>
</dbReference>
<keyword evidence="19" id="KW-1185">Reference proteome</keyword>
<dbReference type="GO" id="GO:0043531">
    <property type="term" value="F:ADP binding"/>
    <property type="evidence" value="ECO:0007669"/>
    <property type="project" value="TreeGrafter"/>
</dbReference>
<dbReference type="STRING" id="1094508.Tsac_2485"/>
<dbReference type="UniPathway" id="UPA00109">
    <property type="reaction ID" value="UER00185"/>
</dbReference>
<keyword evidence="9 14" id="KW-0808">Transferase</keyword>
<gene>
    <name evidence="14" type="primary">pgk</name>
    <name evidence="18" type="ordered locus">Tsac_2485</name>
</gene>
<dbReference type="GO" id="GO:0006094">
    <property type="term" value="P:gluconeogenesis"/>
    <property type="evidence" value="ECO:0007669"/>
    <property type="project" value="TreeGrafter"/>
</dbReference>
<dbReference type="PROSITE" id="PS00111">
    <property type="entry name" value="PGLYCERATE_KINASE"/>
    <property type="match status" value="1"/>
</dbReference>
<evidence type="ECO:0000256" key="6">
    <source>
        <dbReference type="ARBA" id="ARBA00013061"/>
    </source>
</evidence>
<dbReference type="Proteomes" id="UP000006178">
    <property type="component" value="Chromosome"/>
</dbReference>
<keyword evidence="12 14" id="KW-0067">ATP-binding</keyword>
<dbReference type="PRINTS" id="PR00477">
    <property type="entry name" value="PHGLYCKINASE"/>
</dbReference>
<dbReference type="Gene3D" id="3.40.50.1260">
    <property type="entry name" value="Phosphoglycerate kinase, N-terminal domain"/>
    <property type="match status" value="2"/>
</dbReference>
<comment type="pathway">
    <text evidence="3 14">Carbohydrate degradation; glycolysis; pyruvate from D-glyceraldehyde 3-phosphate: step 2/5.</text>
</comment>
<evidence type="ECO:0000256" key="1">
    <source>
        <dbReference type="ARBA" id="ARBA00000642"/>
    </source>
</evidence>
<dbReference type="RefSeq" id="WP_014759315.1">
    <property type="nucleotide sequence ID" value="NC_017992.1"/>
</dbReference>
<name>I3VY88_THESW</name>
<sequence length="393" mass="42202">MKKTVRDIDVKGKRVLVRVDFNVPMDSEKNITDDTRIKAALPTIQYLLDNNAKVILVSHLGRPKGKFNMEYSMKPVAKRLSELLGKQVIVADDVIGEDAKAKASALKDGEVLLLENVRFHAEEEKNDPDFSKELASLADVFVNDAFGTAHRAHASTTGVASYLPAVSGFLIEKELNFMGGALENPERPFVAILGGAKVSDKIGVITNLLDKVDSLLIGGGMAYTFIKAEGYEIGKSLLEEDKLELAKDLIEKAKQKGVKLLLPVDTVVSAELKSGVPYEVVDIDKMPNDKIGVDIGPKTIEEFSKVIKDAKTVVWNGPMGVFEIREFAKGTEAIAKAMSECSGTTIIGGGDSAAAVEQLGYADKVSHISTGGGASLEFLEGKVLPGIAALNDK</sequence>
<organism evidence="18 19">
    <name type="scientific">Thermoanaerobacterium saccharolyticum (strain DSM 8691 / JW/SL-YS485)</name>
    <dbReference type="NCBI Taxonomy" id="1094508"/>
    <lineage>
        <taxon>Bacteria</taxon>
        <taxon>Bacillati</taxon>
        <taxon>Bacillota</taxon>
        <taxon>Clostridia</taxon>
        <taxon>Thermoanaerobacterales</taxon>
        <taxon>Thermoanaerobacteraceae</taxon>
        <taxon>Thermoanaerobacterium</taxon>
    </lineage>
</organism>
<proteinExistence type="inferred from homology"/>
<feature type="binding site" evidence="14">
    <location>
        <position position="36"/>
    </location>
    <ligand>
        <name>substrate</name>
    </ligand>
</feature>
<feature type="binding site" evidence="14 16">
    <location>
        <position position="323"/>
    </location>
    <ligand>
        <name>ATP</name>
        <dbReference type="ChEBI" id="CHEBI:30616"/>
    </ligand>
</feature>
<reference evidence="18 19" key="1">
    <citation type="journal article" date="2014" name="Appl. Environ. Microbiol.">
        <title>Profile of Secreted Hydrolases, Associated Proteins, and SlpA in Thermoanaerobacterium saccharolyticum during the Degradation of Hemicellulose.</title>
        <authorList>
            <person name="Currie D.H."/>
            <person name="Guss A.M."/>
            <person name="Herring C.D."/>
            <person name="Giannone R.J."/>
            <person name="Johnson C.M."/>
            <person name="Lankford P.K."/>
            <person name="Brown S.D."/>
            <person name="Hettich R.L."/>
            <person name="Lynd L.R."/>
        </authorList>
    </citation>
    <scope>NUCLEOTIDE SEQUENCE [LARGE SCALE GENOMIC DNA]</scope>
    <source>
        <strain evidence="19">DSM 8691 / JW/SL-YS485</strain>
    </source>
</reference>
<protein>
    <recommendedName>
        <fullName evidence="7 14">Phosphoglycerate kinase</fullName>
        <ecNumber evidence="6 14">2.7.2.3</ecNumber>
    </recommendedName>
</protein>
<dbReference type="eggNOG" id="COG0126">
    <property type="taxonomic scope" value="Bacteria"/>
</dbReference>
<dbReference type="FunFam" id="3.40.50.1260:FF:000007">
    <property type="entry name" value="Phosphoglycerate kinase"/>
    <property type="match status" value="1"/>
</dbReference>
<evidence type="ECO:0000256" key="12">
    <source>
        <dbReference type="ARBA" id="ARBA00022840"/>
    </source>
</evidence>
<dbReference type="InterPro" id="IPR001576">
    <property type="entry name" value="Phosphoglycerate_kinase"/>
</dbReference>
<dbReference type="InterPro" id="IPR036043">
    <property type="entry name" value="Phosphoglycerate_kinase_sf"/>
</dbReference>
<comment type="subcellular location">
    <subcellularLocation>
        <location evidence="2 14">Cytoplasm</location>
    </subcellularLocation>
</comment>
<feature type="binding site" evidence="15">
    <location>
        <position position="36"/>
    </location>
    <ligand>
        <name>(2R)-3-phosphoglycerate</name>
        <dbReference type="ChEBI" id="CHEBI:58272"/>
    </ligand>
</feature>
<feature type="binding site" evidence="14 16">
    <location>
        <begin position="349"/>
        <end position="352"/>
    </location>
    <ligand>
        <name>ATP</name>
        <dbReference type="ChEBI" id="CHEBI:30616"/>
    </ligand>
</feature>
<evidence type="ECO:0000256" key="8">
    <source>
        <dbReference type="ARBA" id="ARBA00022490"/>
    </source>
</evidence>
<dbReference type="PANTHER" id="PTHR11406:SF23">
    <property type="entry name" value="PHOSPHOGLYCERATE KINASE 1, CHLOROPLASTIC-RELATED"/>
    <property type="match status" value="1"/>
</dbReference>
<feature type="binding site" evidence="14 16">
    <location>
        <position position="292"/>
    </location>
    <ligand>
        <name>ATP</name>
        <dbReference type="ChEBI" id="CHEBI:30616"/>
    </ligand>
</feature>
<dbReference type="GO" id="GO:0005829">
    <property type="term" value="C:cytosol"/>
    <property type="evidence" value="ECO:0007669"/>
    <property type="project" value="TreeGrafter"/>
</dbReference>
<keyword evidence="11 14" id="KW-0418">Kinase</keyword>
<dbReference type="FunFam" id="3.40.50.1260:FF:000002">
    <property type="entry name" value="Phosphoglycerate kinase"/>
    <property type="match status" value="1"/>
</dbReference>
<evidence type="ECO:0000313" key="19">
    <source>
        <dbReference type="Proteomes" id="UP000006178"/>
    </source>
</evidence>
<feature type="binding site" evidence="14 15">
    <location>
        <begin position="20"/>
        <end position="22"/>
    </location>
    <ligand>
        <name>substrate</name>
    </ligand>
</feature>
<comment type="similarity">
    <text evidence="4 14 17">Belongs to the phosphoglycerate kinase family.</text>
</comment>
<feature type="binding site" evidence="14 15">
    <location>
        <begin position="59"/>
        <end position="62"/>
    </location>
    <ligand>
        <name>substrate</name>
    </ligand>
</feature>
<feature type="binding site" evidence="14">
    <location>
        <position position="151"/>
    </location>
    <ligand>
        <name>substrate</name>
    </ligand>
</feature>
<feature type="binding site" evidence="15">
    <location>
        <position position="151"/>
    </location>
    <ligand>
        <name>(2R)-3-phosphoglycerate</name>
        <dbReference type="ChEBI" id="CHEBI:58272"/>
    </ligand>
</feature>
<dbReference type="PATRIC" id="fig|1094508.3.peg.2520"/>
<accession>I3VY88</accession>
<keyword evidence="13 14" id="KW-0324">Glycolysis</keyword>
<dbReference type="GO" id="GO:0005524">
    <property type="term" value="F:ATP binding"/>
    <property type="evidence" value="ECO:0007669"/>
    <property type="project" value="UniProtKB-KW"/>
</dbReference>
<evidence type="ECO:0000256" key="2">
    <source>
        <dbReference type="ARBA" id="ARBA00004496"/>
    </source>
</evidence>
<evidence type="ECO:0000256" key="9">
    <source>
        <dbReference type="ARBA" id="ARBA00022679"/>
    </source>
</evidence>
<comment type="catalytic activity">
    <reaction evidence="1 14 17">
        <text>(2R)-3-phosphoglycerate + ATP = (2R)-3-phospho-glyceroyl phosphate + ADP</text>
        <dbReference type="Rhea" id="RHEA:14801"/>
        <dbReference type="ChEBI" id="CHEBI:30616"/>
        <dbReference type="ChEBI" id="CHEBI:57604"/>
        <dbReference type="ChEBI" id="CHEBI:58272"/>
        <dbReference type="ChEBI" id="CHEBI:456216"/>
        <dbReference type="EC" id="2.7.2.3"/>
    </reaction>
</comment>
<keyword evidence="10 14" id="KW-0547">Nucleotide-binding</keyword>
<dbReference type="PIRSF" id="PIRSF000724">
    <property type="entry name" value="Pgk"/>
    <property type="match status" value="1"/>
</dbReference>
<dbReference type="EC" id="2.7.2.3" evidence="6 14"/>
<evidence type="ECO:0000256" key="16">
    <source>
        <dbReference type="PIRSR" id="PIRSR000724-2"/>
    </source>
</evidence>
<dbReference type="InterPro" id="IPR015824">
    <property type="entry name" value="Phosphoglycerate_kinase_N"/>
</dbReference>
<feature type="binding site" evidence="14">
    <location>
        <position position="118"/>
    </location>
    <ligand>
        <name>substrate</name>
    </ligand>
</feature>
<dbReference type="InterPro" id="IPR015911">
    <property type="entry name" value="Phosphoglycerate_kinase_CS"/>
</dbReference>
<dbReference type="KEGG" id="tsh:Tsac_2485"/>
<evidence type="ECO:0000256" key="11">
    <source>
        <dbReference type="ARBA" id="ARBA00022777"/>
    </source>
</evidence>
<evidence type="ECO:0000256" key="14">
    <source>
        <dbReference type="HAMAP-Rule" id="MF_00145"/>
    </source>
</evidence>
<dbReference type="SUPFAM" id="SSF53748">
    <property type="entry name" value="Phosphoglycerate kinase"/>
    <property type="match status" value="1"/>
</dbReference>
<feature type="binding site" evidence="14 16">
    <location>
        <position position="201"/>
    </location>
    <ligand>
        <name>ATP</name>
        <dbReference type="ChEBI" id="CHEBI:30616"/>
    </ligand>
</feature>
<dbReference type="GO" id="GO:0004618">
    <property type="term" value="F:phosphoglycerate kinase activity"/>
    <property type="evidence" value="ECO:0007669"/>
    <property type="project" value="UniProtKB-UniRule"/>
</dbReference>
<dbReference type="PANTHER" id="PTHR11406">
    <property type="entry name" value="PHOSPHOGLYCERATE KINASE"/>
    <property type="match status" value="1"/>
</dbReference>
<dbReference type="GO" id="GO:0006096">
    <property type="term" value="P:glycolytic process"/>
    <property type="evidence" value="ECO:0007669"/>
    <property type="project" value="UniProtKB-UniRule"/>
</dbReference>
<dbReference type="HAMAP" id="MF_00145">
    <property type="entry name" value="Phosphoglyc_kinase"/>
    <property type="match status" value="1"/>
</dbReference>
<evidence type="ECO:0000256" key="10">
    <source>
        <dbReference type="ARBA" id="ARBA00022741"/>
    </source>
</evidence>
<keyword evidence="8 14" id="KW-0963">Cytoplasm</keyword>
<evidence type="ECO:0000256" key="15">
    <source>
        <dbReference type="PIRSR" id="PIRSR000724-1"/>
    </source>
</evidence>
<evidence type="ECO:0000256" key="5">
    <source>
        <dbReference type="ARBA" id="ARBA00011245"/>
    </source>
</evidence>
<evidence type="ECO:0000256" key="4">
    <source>
        <dbReference type="ARBA" id="ARBA00008982"/>
    </source>
</evidence>
<evidence type="ECO:0000256" key="7">
    <source>
        <dbReference type="ARBA" id="ARBA00016471"/>
    </source>
</evidence>
<evidence type="ECO:0000256" key="3">
    <source>
        <dbReference type="ARBA" id="ARBA00004838"/>
    </source>
</evidence>
<evidence type="ECO:0000313" key="18">
    <source>
        <dbReference type="EMBL" id="AFK87483.1"/>
    </source>
</evidence>
<comment type="subunit">
    <text evidence="5 14">Monomer.</text>
</comment>
<feature type="binding site" evidence="15">
    <location>
        <position position="118"/>
    </location>
    <ligand>
        <name>(2R)-3-phosphoglycerate</name>
        <dbReference type="ChEBI" id="CHEBI:58272"/>
    </ligand>
</feature>